<dbReference type="EMBL" id="AMQM01005872">
    <property type="status" value="NOT_ANNOTATED_CDS"/>
    <property type="molecule type" value="Genomic_DNA"/>
</dbReference>
<dbReference type="GeneID" id="20206008"/>
<dbReference type="AlphaFoldDB" id="T1FB09"/>
<dbReference type="InterPro" id="IPR003609">
    <property type="entry name" value="Pan_app"/>
</dbReference>
<evidence type="ECO:0000313" key="4">
    <source>
        <dbReference type="Proteomes" id="UP000015101"/>
    </source>
</evidence>
<gene>
    <name evidence="3" type="primary">20206008</name>
    <name evidence="2" type="ORF">HELRODRAFT_176891</name>
</gene>
<keyword evidence="4" id="KW-1185">Reference proteome</keyword>
<dbReference type="InterPro" id="IPR008979">
    <property type="entry name" value="Galactose-bd-like_sf"/>
</dbReference>
<dbReference type="eggNOG" id="ENOG502TKQC">
    <property type="taxonomic scope" value="Eukaryota"/>
</dbReference>
<dbReference type="PANTHER" id="PTHR45713">
    <property type="entry name" value="FTP DOMAIN-CONTAINING PROTEIN"/>
    <property type="match status" value="1"/>
</dbReference>
<dbReference type="Pfam" id="PF00024">
    <property type="entry name" value="PAN_1"/>
    <property type="match status" value="1"/>
</dbReference>
<evidence type="ECO:0000313" key="3">
    <source>
        <dbReference type="EnsemblMetazoa" id="HelroP176891"/>
    </source>
</evidence>
<dbReference type="InParanoid" id="T1FB09"/>
<dbReference type="Gene3D" id="3.50.4.10">
    <property type="entry name" value="Hepatocyte Growth Factor"/>
    <property type="match status" value="1"/>
</dbReference>
<dbReference type="HOGENOM" id="CLU_070429_0_0_1"/>
<dbReference type="KEGG" id="hro:HELRODRAFT_176891"/>
<feature type="domain" description="Apple" evidence="1">
    <location>
        <begin position="193"/>
        <end position="261"/>
    </location>
</feature>
<dbReference type="SUPFAM" id="SSF49785">
    <property type="entry name" value="Galactose-binding domain-like"/>
    <property type="match status" value="1"/>
</dbReference>
<reference evidence="3" key="3">
    <citation type="submission" date="2015-06" db="UniProtKB">
        <authorList>
            <consortium name="EnsemblMetazoa"/>
        </authorList>
    </citation>
    <scope>IDENTIFICATION</scope>
</reference>
<dbReference type="EMBL" id="KB097144">
    <property type="protein sequence ID" value="ESN98424.1"/>
    <property type="molecule type" value="Genomic_DNA"/>
</dbReference>
<dbReference type="EnsemblMetazoa" id="HelroT176891">
    <property type="protein sequence ID" value="HelroP176891"/>
    <property type="gene ID" value="HelroG176891"/>
</dbReference>
<evidence type="ECO:0000259" key="1">
    <source>
        <dbReference type="Pfam" id="PF00024"/>
    </source>
</evidence>
<reference evidence="2 4" key="2">
    <citation type="journal article" date="2013" name="Nature">
        <title>Insights into bilaterian evolution from three spiralian genomes.</title>
        <authorList>
            <person name="Simakov O."/>
            <person name="Marletaz F."/>
            <person name="Cho S.J."/>
            <person name="Edsinger-Gonzales E."/>
            <person name="Havlak P."/>
            <person name="Hellsten U."/>
            <person name="Kuo D.H."/>
            <person name="Larsson T."/>
            <person name="Lv J."/>
            <person name="Arendt D."/>
            <person name="Savage R."/>
            <person name="Osoegawa K."/>
            <person name="de Jong P."/>
            <person name="Grimwood J."/>
            <person name="Chapman J.A."/>
            <person name="Shapiro H."/>
            <person name="Aerts A."/>
            <person name="Otillar R.P."/>
            <person name="Terry A.Y."/>
            <person name="Boore J.L."/>
            <person name="Grigoriev I.V."/>
            <person name="Lindberg D.R."/>
            <person name="Seaver E.C."/>
            <person name="Weisblat D.A."/>
            <person name="Putnam N.H."/>
            <person name="Rokhsar D.S."/>
        </authorList>
    </citation>
    <scope>NUCLEOTIDE SEQUENCE</scope>
</reference>
<dbReference type="PANTHER" id="PTHR45713:SF6">
    <property type="entry name" value="F5_8 TYPE C DOMAIN-CONTAINING PROTEIN"/>
    <property type="match status" value="1"/>
</dbReference>
<dbReference type="Gene3D" id="2.60.120.260">
    <property type="entry name" value="Galactose-binding domain-like"/>
    <property type="match status" value="1"/>
</dbReference>
<organism evidence="3 4">
    <name type="scientific">Helobdella robusta</name>
    <name type="common">Californian leech</name>
    <dbReference type="NCBI Taxonomy" id="6412"/>
    <lineage>
        <taxon>Eukaryota</taxon>
        <taxon>Metazoa</taxon>
        <taxon>Spiralia</taxon>
        <taxon>Lophotrochozoa</taxon>
        <taxon>Annelida</taxon>
        <taxon>Clitellata</taxon>
        <taxon>Hirudinea</taxon>
        <taxon>Rhynchobdellida</taxon>
        <taxon>Glossiphoniidae</taxon>
        <taxon>Helobdella</taxon>
    </lineage>
</organism>
<name>T1FB09_HELRO</name>
<accession>T1FB09</accession>
<sequence length="265" mass="29587">MLKKAYLLIKSLTYIEIFLSPVAILSAQNLALNKSTASSSVYKKVPGLVPGPNLLVDGNANPTLSMGHCYHGGDPGGGPNWVVVDLQGSFYVDYVYVFARNGNADRLDYFIVGLTSINYLAPASNILRGSYAMCGQYKYKTVVSARHTLKCNANLVPAYRYVIFQQPATGPGLFTICELEVYAVTNLNAKIWKRYYNNRLIGNSFKVITVNDRMRCMIKCLPGECYSVNFRQNKSTCELNKHVNGYALSSLNISLEWDFYEVQYA</sequence>
<dbReference type="InterPro" id="IPR051941">
    <property type="entry name" value="BG_Antigen-Binding_Lectin"/>
</dbReference>
<reference evidence="4" key="1">
    <citation type="submission" date="2012-12" db="EMBL/GenBank/DDBJ databases">
        <authorList>
            <person name="Hellsten U."/>
            <person name="Grimwood J."/>
            <person name="Chapman J.A."/>
            <person name="Shapiro H."/>
            <person name="Aerts A."/>
            <person name="Otillar R.P."/>
            <person name="Terry A.Y."/>
            <person name="Boore J.L."/>
            <person name="Simakov O."/>
            <person name="Marletaz F."/>
            <person name="Cho S.-J."/>
            <person name="Edsinger-Gonzales E."/>
            <person name="Havlak P."/>
            <person name="Kuo D.-H."/>
            <person name="Larsson T."/>
            <person name="Lv J."/>
            <person name="Arendt D."/>
            <person name="Savage R."/>
            <person name="Osoegawa K."/>
            <person name="de Jong P."/>
            <person name="Lindberg D.R."/>
            <person name="Seaver E.C."/>
            <person name="Weisblat D.A."/>
            <person name="Putnam N.H."/>
            <person name="Grigoriev I.V."/>
            <person name="Rokhsar D.S."/>
        </authorList>
    </citation>
    <scope>NUCLEOTIDE SEQUENCE</scope>
</reference>
<dbReference type="Proteomes" id="UP000015101">
    <property type="component" value="Unassembled WGS sequence"/>
</dbReference>
<protein>
    <recommendedName>
        <fullName evidence="1">Apple domain-containing protein</fullName>
    </recommendedName>
</protein>
<dbReference type="RefSeq" id="XP_009023386.1">
    <property type="nucleotide sequence ID" value="XM_009025138.1"/>
</dbReference>
<dbReference type="CTD" id="20206008"/>
<proteinExistence type="predicted"/>
<evidence type="ECO:0000313" key="2">
    <source>
        <dbReference type="EMBL" id="ESN98424.1"/>
    </source>
</evidence>